<dbReference type="SMART" id="SM00382">
    <property type="entry name" value="AAA"/>
    <property type="match status" value="2"/>
</dbReference>
<keyword evidence="4" id="KW-1003">Cell membrane</keyword>
<name>A0A556PRW6_9BACI</name>
<evidence type="ECO:0000256" key="5">
    <source>
        <dbReference type="ARBA" id="ARBA00022737"/>
    </source>
</evidence>
<dbReference type="EMBL" id="VMHE01000002">
    <property type="protein sequence ID" value="TSJ67128.1"/>
    <property type="molecule type" value="Genomic_DNA"/>
</dbReference>
<dbReference type="Proteomes" id="UP000316425">
    <property type="component" value="Unassembled WGS sequence"/>
</dbReference>
<evidence type="ECO:0000259" key="11">
    <source>
        <dbReference type="PROSITE" id="PS50893"/>
    </source>
</evidence>
<comment type="subcellular location">
    <subcellularLocation>
        <location evidence="1">Cell membrane</location>
        <topology evidence="1">Peripheral membrane protein</topology>
    </subcellularLocation>
</comment>
<keyword evidence="13" id="KW-1185">Reference proteome</keyword>
<dbReference type="GO" id="GO:0016887">
    <property type="term" value="F:ATP hydrolysis activity"/>
    <property type="evidence" value="ECO:0007669"/>
    <property type="project" value="InterPro"/>
</dbReference>
<keyword evidence="7 12" id="KW-0067">ATP-binding</keyword>
<protein>
    <submittedName>
        <fullName evidence="12">ATP-binding cassette domain-containing protein</fullName>
    </submittedName>
</protein>
<dbReference type="InterPro" id="IPR017871">
    <property type="entry name" value="ABC_transporter-like_CS"/>
</dbReference>
<gene>
    <name evidence="12" type="ORF">FPQ13_02415</name>
</gene>
<dbReference type="PROSITE" id="PS50893">
    <property type="entry name" value="ABC_TRANSPORTER_2"/>
    <property type="match status" value="2"/>
</dbReference>
<dbReference type="OrthoDB" id="501320at2"/>
<dbReference type="PROSITE" id="PS00211">
    <property type="entry name" value="ABC_TRANSPORTER_1"/>
    <property type="match status" value="1"/>
</dbReference>
<dbReference type="AlphaFoldDB" id="A0A556PRW6"/>
<keyword evidence="3" id="KW-0813">Transport</keyword>
<evidence type="ECO:0000256" key="8">
    <source>
        <dbReference type="ARBA" id="ARBA00022967"/>
    </source>
</evidence>
<dbReference type="Gene3D" id="3.40.50.300">
    <property type="entry name" value="P-loop containing nucleotide triphosphate hydrolases"/>
    <property type="match status" value="2"/>
</dbReference>
<keyword evidence="6" id="KW-0547">Nucleotide-binding</keyword>
<dbReference type="PANTHER" id="PTHR43553">
    <property type="entry name" value="HEAVY METAL TRANSPORTER"/>
    <property type="match status" value="1"/>
</dbReference>
<evidence type="ECO:0000256" key="10">
    <source>
        <dbReference type="ARBA" id="ARBA00025157"/>
    </source>
</evidence>
<comment type="similarity">
    <text evidence="2">Belongs to the ABC transporter superfamily.</text>
</comment>
<dbReference type="SUPFAM" id="SSF52540">
    <property type="entry name" value="P-loop containing nucleoside triphosphate hydrolases"/>
    <property type="match status" value="2"/>
</dbReference>
<comment type="caution">
    <text evidence="12">The sequence shown here is derived from an EMBL/GenBank/DDBJ whole genome shotgun (WGS) entry which is preliminary data.</text>
</comment>
<evidence type="ECO:0000256" key="3">
    <source>
        <dbReference type="ARBA" id="ARBA00022448"/>
    </source>
</evidence>
<dbReference type="InterPro" id="IPR027417">
    <property type="entry name" value="P-loop_NTPase"/>
</dbReference>
<dbReference type="PANTHER" id="PTHR43553:SF23">
    <property type="entry name" value="ABC TRANSPORTER ATP-BINDING COMPONENT"/>
    <property type="match status" value="1"/>
</dbReference>
<keyword evidence="8" id="KW-1278">Translocase</keyword>
<feature type="domain" description="ABC transporter" evidence="11">
    <location>
        <begin position="300"/>
        <end position="532"/>
    </location>
</feature>
<dbReference type="GO" id="GO:0042626">
    <property type="term" value="F:ATPase-coupled transmembrane transporter activity"/>
    <property type="evidence" value="ECO:0007669"/>
    <property type="project" value="TreeGrafter"/>
</dbReference>
<evidence type="ECO:0000256" key="9">
    <source>
        <dbReference type="ARBA" id="ARBA00023136"/>
    </source>
</evidence>
<reference evidence="12 13" key="1">
    <citation type="submission" date="2019-07" db="EMBL/GenBank/DDBJ databases">
        <title>Allobacillus sp. nov. SKP isolated from shrimp paste of Euphausiacea.</title>
        <authorList>
            <person name="Kanchanasin P."/>
            <person name="Tanasupawat S."/>
            <person name="Shi W."/>
            <person name="Wu L."/>
            <person name="Ma J."/>
        </authorList>
    </citation>
    <scope>NUCLEOTIDE SEQUENCE [LARGE SCALE GENOMIC DNA]</scope>
    <source>
        <strain evidence="12 13">SKP4-8</strain>
    </source>
</reference>
<keyword evidence="9" id="KW-0472">Membrane</keyword>
<comment type="function">
    <text evidence="10">Probably part of an ABC transporter complex. Responsible for energy coupling to the transport system.</text>
</comment>
<evidence type="ECO:0000256" key="2">
    <source>
        <dbReference type="ARBA" id="ARBA00005417"/>
    </source>
</evidence>
<dbReference type="CDD" id="cd03225">
    <property type="entry name" value="ABC_cobalt_CbiO_domain1"/>
    <property type="match status" value="2"/>
</dbReference>
<dbReference type="InterPro" id="IPR015856">
    <property type="entry name" value="ABC_transpr_CbiO/EcfA_su"/>
</dbReference>
<feature type="domain" description="ABC transporter" evidence="11">
    <location>
        <begin position="4"/>
        <end position="242"/>
    </location>
</feature>
<dbReference type="Pfam" id="PF00005">
    <property type="entry name" value="ABC_tran"/>
    <property type="match status" value="2"/>
</dbReference>
<evidence type="ECO:0000313" key="13">
    <source>
        <dbReference type="Proteomes" id="UP000316425"/>
    </source>
</evidence>
<dbReference type="GO" id="GO:0043190">
    <property type="term" value="C:ATP-binding cassette (ABC) transporter complex"/>
    <property type="evidence" value="ECO:0007669"/>
    <property type="project" value="TreeGrafter"/>
</dbReference>
<dbReference type="InterPro" id="IPR003593">
    <property type="entry name" value="AAA+_ATPase"/>
</dbReference>
<evidence type="ECO:0000256" key="6">
    <source>
        <dbReference type="ARBA" id="ARBA00022741"/>
    </source>
</evidence>
<evidence type="ECO:0000256" key="7">
    <source>
        <dbReference type="ARBA" id="ARBA00022840"/>
    </source>
</evidence>
<dbReference type="InterPro" id="IPR003439">
    <property type="entry name" value="ABC_transporter-like_ATP-bd"/>
</dbReference>
<dbReference type="GO" id="GO:0005524">
    <property type="term" value="F:ATP binding"/>
    <property type="evidence" value="ECO:0007669"/>
    <property type="project" value="UniProtKB-KW"/>
</dbReference>
<evidence type="ECO:0000256" key="4">
    <source>
        <dbReference type="ARBA" id="ARBA00022475"/>
    </source>
</evidence>
<evidence type="ECO:0000256" key="1">
    <source>
        <dbReference type="ARBA" id="ARBA00004202"/>
    </source>
</evidence>
<sequence length="558" mass="63363">MEIIDIKALSFQYPESDNYALDGVNFHVKQGEFVVIGGPSGCGKTTLLHLLKKEISPHGLQSGDISYIGKPLDEWDERTLIEEIGLVFQDPENQIIMDDVMQELVFGMENLGYSPIDMRLRLAEMVHTFSVEHLLHQKTTALSGGQKQLLNLLSALLLKPRVLLLDEPTSQLDPVAAKDLLMMLERLNKELGITVIIVEHRLENIFDKADRVVFMNEGKIIHDGKSREVIQQIYNRQDHRFFPYIPSISQMYLELHHAPTIDRIPLNVNEGRTELASLPSMNHVEKIENKVMNTDTEPIIEAKDVYFQYEQGSSMVLRKLSFSLNRGDFYAVMGGNGSGKTTLLKTCLGLLKPQRGSVKRFGRKLTHKSIDSVHQNIAYLSQQPQTFFIQDTIEKEMQLIAEQHEIQDSEKRIKSLLNLFGIEHLRNRHPYDCSGGEVQKAALACMLLTKPSILFMDEPTKGLDPVSKIHLQSILRKLHSDGLTILMVTHDIEFTAKTATKCAMLFDGEITAEALPHAFFTGNYFYTTSINRLTQNSQYPEALTLEEVLHSWQEHELA</sequence>
<evidence type="ECO:0000313" key="12">
    <source>
        <dbReference type="EMBL" id="TSJ67128.1"/>
    </source>
</evidence>
<dbReference type="RefSeq" id="WP_144087717.1">
    <property type="nucleotide sequence ID" value="NZ_VMHE01000002.1"/>
</dbReference>
<organism evidence="12 13">
    <name type="scientific">Allobacillus salarius</name>
    <dbReference type="NCBI Taxonomy" id="1955272"/>
    <lineage>
        <taxon>Bacteria</taxon>
        <taxon>Bacillati</taxon>
        <taxon>Bacillota</taxon>
        <taxon>Bacilli</taxon>
        <taxon>Bacillales</taxon>
        <taxon>Bacillaceae</taxon>
        <taxon>Allobacillus</taxon>
    </lineage>
</organism>
<dbReference type="InterPro" id="IPR050095">
    <property type="entry name" value="ECF_ABC_transporter_ATP-bd"/>
</dbReference>
<keyword evidence="5" id="KW-0677">Repeat</keyword>
<accession>A0A556PRW6</accession>
<proteinExistence type="inferred from homology"/>
<dbReference type="NCBIfam" id="NF010167">
    <property type="entry name" value="PRK13648.1"/>
    <property type="match status" value="2"/>
</dbReference>